<dbReference type="InterPro" id="IPR005495">
    <property type="entry name" value="LptG/LptF_permease"/>
</dbReference>
<dbReference type="EMBL" id="CP018099">
    <property type="protein sequence ID" value="APF18073.1"/>
    <property type="molecule type" value="Genomic_DNA"/>
</dbReference>
<dbReference type="PaxDb" id="880073-Calab_2504"/>
<feature type="transmembrane region" description="Helical" evidence="6">
    <location>
        <begin position="278"/>
        <end position="295"/>
    </location>
</feature>
<feature type="transmembrane region" description="Helical" evidence="6">
    <location>
        <begin position="337"/>
        <end position="357"/>
    </location>
</feature>
<evidence type="ECO:0000256" key="2">
    <source>
        <dbReference type="ARBA" id="ARBA00022475"/>
    </source>
</evidence>
<evidence type="ECO:0000256" key="3">
    <source>
        <dbReference type="ARBA" id="ARBA00022692"/>
    </source>
</evidence>
<dbReference type="Proteomes" id="UP000183868">
    <property type="component" value="Chromosome"/>
</dbReference>
<keyword evidence="4 6" id="KW-1133">Transmembrane helix</keyword>
<dbReference type="STRING" id="880073.Cabys_1324"/>
<organism evidence="8 9">
    <name type="scientific">Caldithrix abyssi DSM 13497</name>
    <dbReference type="NCBI Taxonomy" id="880073"/>
    <lineage>
        <taxon>Bacteria</taxon>
        <taxon>Pseudomonadati</taxon>
        <taxon>Calditrichota</taxon>
        <taxon>Calditrichia</taxon>
        <taxon>Calditrichales</taxon>
        <taxon>Calditrichaceae</taxon>
        <taxon>Caldithrix</taxon>
    </lineage>
</organism>
<sequence length="359" mass="40812">MINALDRHLIKQFIINLILGIFAWIIIFVIVDLIENISKFLDRGASFSQIFFYYIYYIPYIISLTLPVAVLLSTLFTISSMAMNNEIVAQLSSGISLYRILRPLIVLALLISVFSFFFNEITVPQANQKRLDIKRYQIEKKPRPQAQSRSNVYIQISTNETLSAKYYNGSSKRAVEVSIKKFKGSELVERIDAKSMQWRDSTWKLINVTVRRFKDQQEILIQRPDTVLAGLAVVPDDLALVQKKPEEMSYQELVKFIRELKTIGADPKKWIVEKHLKISLPFANFIVVLLGAPLASRKRRGGMGLNFGLSLAISFTYFIIIRVGQVLGHNGSLDPLLGAWLGNLIFLTAGLIALARVRK</sequence>
<evidence type="ECO:0000313" key="9">
    <source>
        <dbReference type="Proteomes" id="UP000004671"/>
    </source>
</evidence>
<evidence type="ECO:0000256" key="1">
    <source>
        <dbReference type="ARBA" id="ARBA00004651"/>
    </source>
</evidence>
<evidence type="ECO:0000256" key="4">
    <source>
        <dbReference type="ARBA" id="ARBA00022989"/>
    </source>
</evidence>
<comment type="subcellular location">
    <subcellularLocation>
        <location evidence="1">Cell membrane</location>
        <topology evidence="1">Multi-pass membrane protein</topology>
    </subcellularLocation>
</comment>
<feature type="transmembrane region" description="Helical" evidence="6">
    <location>
        <begin position="54"/>
        <end position="79"/>
    </location>
</feature>
<dbReference type="eggNOG" id="COG0795">
    <property type="taxonomic scope" value="Bacteria"/>
</dbReference>
<dbReference type="FunCoup" id="H1XNE3">
    <property type="interactions" value="154"/>
</dbReference>
<accession>H1XNE3</accession>
<dbReference type="PANTHER" id="PTHR33529">
    <property type="entry name" value="SLR0882 PROTEIN-RELATED"/>
    <property type="match status" value="1"/>
</dbReference>
<dbReference type="KEGG" id="caby:Cabys_1324"/>
<protein>
    <submittedName>
        <fullName evidence="7">Lipopolysaccharide export system permease protein</fullName>
    </submittedName>
    <submittedName>
        <fullName evidence="8">Permease YjgP/YjgQ family protein</fullName>
    </submittedName>
</protein>
<dbReference type="PANTHER" id="PTHR33529:SF6">
    <property type="entry name" value="YJGP_YJGQ FAMILY PERMEASE"/>
    <property type="match status" value="1"/>
</dbReference>
<evidence type="ECO:0000313" key="8">
    <source>
        <dbReference type="EMBL" id="EHO42114.1"/>
    </source>
</evidence>
<dbReference type="Pfam" id="PF03739">
    <property type="entry name" value="LptF_LptG"/>
    <property type="match status" value="1"/>
</dbReference>
<keyword evidence="2" id="KW-1003">Cell membrane</keyword>
<reference evidence="8 9" key="1">
    <citation type="submission" date="2011-09" db="EMBL/GenBank/DDBJ databases">
        <title>The permanent draft genome of Caldithrix abyssi DSM 13497.</title>
        <authorList>
            <consortium name="US DOE Joint Genome Institute (JGI-PGF)"/>
            <person name="Lucas S."/>
            <person name="Han J."/>
            <person name="Lapidus A."/>
            <person name="Bruce D."/>
            <person name="Goodwin L."/>
            <person name="Pitluck S."/>
            <person name="Peters L."/>
            <person name="Kyrpides N."/>
            <person name="Mavromatis K."/>
            <person name="Ivanova N."/>
            <person name="Mikhailova N."/>
            <person name="Chertkov O."/>
            <person name="Detter J.C."/>
            <person name="Tapia R."/>
            <person name="Han C."/>
            <person name="Land M."/>
            <person name="Hauser L."/>
            <person name="Markowitz V."/>
            <person name="Cheng J.-F."/>
            <person name="Hugenholtz P."/>
            <person name="Woyke T."/>
            <person name="Wu D."/>
            <person name="Spring S."/>
            <person name="Brambilla E."/>
            <person name="Klenk H.-P."/>
            <person name="Eisen J.A."/>
        </authorList>
    </citation>
    <scope>NUCLEOTIDE SEQUENCE [LARGE SCALE GENOMIC DNA]</scope>
    <source>
        <strain evidence="8 9">DSM 13497</strain>
    </source>
</reference>
<dbReference type="AlphaFoldDB" id="H1XNE3"/>
<keyword evidence="3 6" id="KW-0812">Transmembrane</keyword>
<dbReference type="InParanoid" id="H1XNE3"/>
<dbReference type="NCBIfam" id="TIGR04408">
    <property type="entry name" value="LptG_lptG"/>
    <property type="match status" value="1"/>
</dbReference>
<dbReference type="EMBL" id="CM001402">
    <property type="protein sequence ID" value="EHO42114.1"/>
    <property type="molecule type" value="Genomic_DNA"/>
</dbReference>
<dbReference type="GO" id="GO:0043190">
    <property type="term" value="C:ATP-binding cassette (ABC) transporter complex"/>
    <property type="evidence" value="ECO:0007669"/>
    <property type="project" value="InterPro"/>
</dbReference>
<name>H1XNE3_CALAY</name>
<evidence type="ECO:0000256" key="6">
    <source>
        <dbReference type="SAM" id="Phobius"/>
    </source>
</evidence>
<gene>
    <name evidence="7" type="ORF">Cabys_1324</name>
    <name evidence="8" type="ORF">Calab_2504</name>
</gene>
<dbReference type="HOGENOM" id="CLU_028799_3_2_0"/>
<proteinExistence type="predicted"/>
<dbReference type="InterPro" id="IPR030923">
    <property type="entry name" value="LptG"/>
</dbReference>
<dbReference type="GO" id="GO:0055085">
    <property type="term" value="P:transmembrane transport"/>
    <property type="evidence" value="ECO:0007669"/>
    <property type="project" value="InterPro"/>
</dbReference>
<dbReference type="GO" id="GO:0015920">
    <property type="term" value="P:lipopolysaccharide transport"/>
    <property type="evidence" value="ECO:0007669"/>
    <property type="project" value="TreeGrafter"/>
</dbReference>
<reference evidence="7 10" key="2">
    <citation type="submission" date="2016-11" db="EMBL/GenBank/DDBJ databases">
        <title>Genomic analysis of Caldithrix abyssi and proposal of a novel bacterial phylum Caldithrichaeota.</title>
        <authorList>
            <person name="Kublanov I."/>
            <person name="Sigalova O."/>
            <person name="Gavrilov S."/>
            <person name="Lebedinsky A."/>
            <person name="Ivanova N."/>
            <person name="Daum C."/>
            <person name="Reddy T."/>
            <person name="Klenk H.P."/>
            <person name="Goker M."/>
            <person name="Reva O."/>
            <person name="Miroshnichenko M."/>
            <person name="Kyprides N."/>
            <person name="Woyke T."/>
            <person name="Gelfand M."/>
        </authorList>
    </citation>
    <scope>NUCLEOTIDE SEQUENCE [LARGE SCALE GENOMIC DNA]</scope>
    <source>
        <strain evidence="7 10">LF13</strain>
    </source>
</reference>
<feature type="transmembrane region" description="Helical" evidence="6">
    <location>
        <begin position="12"/>
        <end position="34"/>
    </location>
</feature>
<dbReference type="Proteomes" id="UP000004671">
    <property type="component" value="Chromosome"/>
</dbReference>
<keyword evidence="9" id="KW-1185">Reference proteome</keyword>
<dbReference type="OrthoDB" id="9780716at2"/>
<keyword evidence="5 6" id="KW-0472">Membrane</keyword>
<evidence type="ECO:0000256" key="5">
    <source>
        <dbReference type="ARBA" id="ARBA00023136"/>
    </source>
</evidence>
<evidence type="ECO:0000313" key="10">
    <source>
        <dbReference type="Proteomes" id="UP000183868"/>
    </source>
</evidence>
<feature type="transmembrane region" description="Helical" evidence="6">
    <location>
        <begin position="100"/>
        <end position="118"/>
    </location>
</feature>
<evidence type="ECO:0000313" key="7">
    <source>
        <dbReference type="EMBL" id="APF18073.1"/>
    </source>
</evidence>
<dbReference type="RefSeq" id="WP_006929347.1">
    <property type="nucleotide sequence ID" value="NZ_CM001402.1"/>
</dbReference>
<feature type="transmembrane region" description="Helical" evidence="6">
    <location>
        <begin position="307"/>
        <end position="325"/>
    </location>
</feature>